<dbReference type="InterPro" id="IPR034756">
    <property type="entry name" value="T2SSM_b"/>
</dbReference>
<accession>A0ABT3KTV2</accession>
<evidence type="ECO:0000313" key="3">
    <source>
        <dbReference type="Proteomes" id="UP001208935"/>
    </source>
</evidence>
<organism evidence="2 3">
    <name type="scientific">Verminephrobacter aporrectodeae subsp. tuberculatae</name>
    <dbReference type="NCBI Taxonomy" id="1110392"/>
    <lineage>
        <taxon>Bacteria</taxon>
        <taxon>Pseudomonadati</taxon>
        <taxon>Pseudomonadota</taxon>
        <taxon>Betaproteobacteria</taxon>
        <taxon>Burkholderiales</taxon>
        <taxon>Comamonadaceae</taxon>
        <taxon>Verminephrobacter</taxon>
    </lineage>
</organism>
<keyword evidence="3" id="KW-1185">Reference proteome</keyword>
<dbReference type="Pfam" id="PF10741">
    <property type="entry name" value="T2SSM_b"/>
    <property type="match status" value="1"/>
</dbReference>
<proteinExistence type="predicted"/>
<dbReference type="Proteomes" id="UP001208935">
    <property type="component" value="Unassembled WGS sequence"/>
</dbReference>
<sequence>MSRNLWRRRAGGVLLLLGLTALVCAALAYRALWLRYDSTLQQLAPRSERLEGMVQAGTEIEALLGAARGSVAPWLHPAGESAPNDIQQQLRQMVVASGSTLVSSQVALEEPGQEGKEGDQQLARIRMSATVSGEWSGLVRLTETLQMHQPPFWVRTVSMVRDGASSGTGPQTARLTLQLEAPLAPQKAKP</sequence>
<reference evidence="3" key="1">
    <citation type="submission" date="2023-07" db="EMBL/GenBank/DDBJ databases">
        <title>Verminephrobacter genomes.</title>
        <authorList>
            <person name="Lund M.B."/>
        </authorList>
    </citation>
    <scope>NUCLEOTIDE SEQUENCE [LARGE SCALE GENOMIC DNA]</scope>
    <source>
        <strain evidence="3">AtM5-05</strain>
    </source>
</reference>
<comment type="caution">
    <text evidence="2">The sequence shown here is derived from an EMBL/GenBank/DDBJ whole genome shotgun (WGS) entry which is preliminary data.</text>
</comment>
<feature type="region of interest" description="Disordered" evidence="1">
    <location>
        <begin position="162"/>
        <end position="190"/>
    </location>
</feature>
<protein>
    <submittedName>
        <fullName evidence="2">General secretion pathway protein GspM</fullName>
    </submittedName>
</protein>
<dbReference type="RefSeq" id="WP_265258430.1">
    <property type="nucleotide sequence ID" value="NZ_QZCV01000002.1"/>
</dbReference>
<name>A0ABT3KTV2_9BURK</name>
<evidence type="ECO:0000256" key="1">
    <source>
        <dbReference type="SAM" id="MobiDB-lite"/>
    </source>
</evidence>
<gene>
    <name evidence="2" type="ORF">D5039_10330</name>
</gene>
<evidence type="ECO:0000313" key="2">
    <source>
        <dbReference type="EMBL" id="MCW5321532.1"/>
    </source>
</evidence>
<dbReference type="EMBL" id="QZCW01000002">
    <property type="protein sequence ID" value="MCW5321532.1"/>
    <property type="molecule type" value="Genomic_DNA"/>
</dbReference>
<dbReference type="GeneID" id="77319740"/>
<feature type="compositionally biased region" description="Polar residues" evidence="1">
    <location>
        <begin position="165"/>
        <end position="175"/>
    </location>
</feature>